<proteinExistence type="predicted"/>
<dbReference type="EMBL" id="ML987202">
    <property type="protein sequence ID" value="KAF2244538.1"/>
    <property type="molecule type" value="Genomic_DNA"/>
</dbReference>
<protein>
    <submittedName>
        <fullName evidence="1">Uncharacterized protein</fullName>
    </submittedName>
</protein>
<sequence length="100" mass="10949">MLIRIPALSLSPFQLSLTAAARHLGDPFLCGWSGRLRPRSHRTCQARCASSRARFCAAGRHLAGGKQQGFGFATQAVLREDLWRNAEGRIGSGTWAAQRK</sequence>
<accession>A0A6A6I3G8</accession>
<name>A0A6A6I3G8_9PLEO</name>
<gene>
    <name evidence="1" type="ORF">BU26DRAFT_79847</name>
</gene>
<reference evidence="1" key="1">
    <citation type="journal article" date="2020" name="Stud. Mycol.">
        <title>101 Dothideomycetes genomes: a test case for predicting lifestyles and emergence of pathogens.</title>
        <authorList>
            <person name="Haridas S."/>
            <person name="Albert R."/>
            <person name="Binder M."/>
            <person name="Bloem J."/>
            <person name="Labutti K."/>
            <person name="Salamov A."/>
            <person name="Andreopoulos B."/>
            <person name="Baker S."/>
            <person name="Barry K."/>
            <person name="Bills G."/>
            <person name="Bluhm B."/>
            <person name="Cannon C."/>
            <person name="Castanera R."/>
            <person name="Culley D."/>
            <person name="Daum C."/>
            <person name="Ezra D."/>
            <person name="Gonzalez J."/>
            <person name="Henrissat B."/>
            <person name="Kuo A."/>
            <person name="Liang C."/>
            <person name="Lipzen A."/>
            <person name="Lutzoni F."/>
            <person name="Magnuson J."/>
            <person name="Mondo S."/>
            <person name="Nolan M."/>
            <person name="Ohm R."/>
            <person name="Pangilinan J."/>
            <person name="Park H.-J."/>
            <person name="Ramirez L."/>
            <person name="Alfaro M."/>
            <person name="Sun H."/>
            <person name="Tritt A."/>
            <person name="Yoshinaga Y."/>
            <person name="Zwiers L.-H."/>
            <person name="Turgeon B."/>
            <person name="Goodwin S."/>
            <person name="Spatafora J."/>
            <person name="Crous P."/>
            <person name="Grigoriev I."/>
        </authorList>
    </citation>
    <scope>NUCLEOTIDE SEQUENCE</scope>
    <source>
        <strain evidence="1">CBS 122368</strain>
    </source>
</reference>
<dbReference type="AlphaFoldDB" id="A0A6A6I3G8"/>
<dbReference type="RefSeq" id="XP_033679542.1">
    <property type="nucleotide sequence ID" value="XM_033836351.1"/>
</dbReference>
<evidence type="ECO:0000313" key="1">
    <source>
        <dbReference type="EMBL" id="KAF2244538.1"/>
    </source>
</evidence>
<keyword evidence="2" id="KW-1185">Reference proteome</keyword>
<evidence type="ECO:0000313" key="2">
    <source>
        <dbReference type="Proteomes" id="UP000800094"/>
    </source>
</evidence>
<organism evidence="1 2">
    <name type="scientific">Trematosphaeria pertusa</name>
    <dbReference type="NCBI Taxonomy" id="390896"/>
    <lineage>
        <taxon>Eukaryota</taxon>
        <taxon>Fungi</taxon>
        <taxon>Dikarya</taxon>
        <taxon>Ascomycota</taxon>
        <taxon>Pezizomycotina</taxon>
        <taxon>Dothideomycetes</taxon>
        <taxon>Pleosporomycetidae</taxon>
        <taxon>Pleosporales</taxon>
        <taxon>Massarineae</taxon>
        <taxon>Trematosphaeriaceae</taxon>
        <taxon>Trematosphaeria</taxon>
    </lineage>
</organism>
<dbReference type="Proteomes" id="UP000800094">
    <property type="component" value="Unassembled WGS sequence"/>
</dbReference>
<dbReference type="GeneID" id="54589681"/>